<comment type="caution">
    <text evidence="1">The sequence shown here is derived from an EMBL/GenBank/DDBJ whole genome shotgun (WGS) entry which is preliminary data.</text>
</comment>
<name>A0A9D4V8V7_ADICA</name>
<reference evidence="1" key="1">
    <citation type="submission" date="2021-01" db="EMBL/GenBank/DDBJ databases">
        <title>Adiantum capillus-veneris genome.</title>
        <authorList>
            <person name="Fang Y."/>
            <person name="Liao Q."/>
        </authorList>
    </citation>
    <scope>NUCLEOTIDE SEQUENCE</scope>
    <source>
        <strain evidence="1">H3</strain>
        <tissue evidence="1">Leaf</tissue>
    </source>
</reference>
<protein>
    <submittedName>
        <fullName evidence="1">Uncharacterized protein</fullName>
    </submittedName>
</protein>
<evidence type="ECO:0000313" key="2">
    <source>
        <dbReference type="Proteomes" id="UP000886520"/>
    </source>
</evidence>
<evidence type="ECO:0000313" key="1">
    <source>
        <dbReference type="EMBL" id="KAI5081664.1"/>
    </source>
</evidence>
<dbReference type="Proteomes" id="UP000886520">
    <property type="component" value="Chromosome 2"/>
</dbReference>
<gene>
    <name evidence="1" type="ORF">GOP47_0001407</name>
</gene>
<organism evidence="1 2">
    <name type="scientific">Adiantum capillus-veneris</name>
    <name type="common">Maidenhair fern</name>
    <dbReference type="NCBI Taxonomy" id="13818"/>
    <lineage>
        <taxon>Eukaryota</taxon>
        <taxon>Viridiplantae</taxon>
        <taxon>Streptophyta</taxon>
        <taxon>Embryophyta</taxon>
        <taxon>Tracheophyta</taxon>
        <taxon>Polypodiopsida</taxon>
        <taxon>Polypodiidae</taxon>
        <taxon>Polypodiales</taxon>
        <taxon>Pteridineae</taxon>
        <taxon>Pteridaceae</taxon>
        <taxon>Vittarioideae</taxon>
        <taxon>Adiantum</taxon>
    </lineage>
</organism>
<proteinExistence type="predicted"/>
<keyword evidence="2" id="KW-1185">Reference proteome</keyword>
<dbReference type="AlphaFoldDB" id="A0A9D4V8V7"/>
<dbReference type="EMBL" id="JABFUD020000003">
    <property type="protein sequence ID" value="KAI5081664.1"/>
    <property type="molecule type" value="Genomic_DNA"/>
</dbReference>
<accession>A0A9D4V8V7</accession>
<sequence length="69" mass="8021">MEKYSTYFSFKYTEYEIPVTNCFLDPNHYNPHQLDEEQLINCMLLFVAGANRPSSCAYLMPVKNCGQTT</sequence>